<name>A0AAP2XVA8_CLOIN</name>
<accession>A0AAP2XVA8</accession>
<gene>
    <name evidence="2" type="ORF">MKC95_19865</name>
</gene>
<keyword evidence="1" id="KW-1133">Transmembrane helix</keyword>
<comment type="caution">
    <text evidence="2">The sequence shown here is derived from an EMBL/GenBank/DDBJ whole genome shotgun (WGS) entry which is preliminary data.</text>
</comment>
<evidence type="ECO:0000313" key="3">
    <source>
        <dbReference type="Proteomes" id="UP001203972"/>
    </source>
</evidence>
<reference evidence="2" key="1">
    <citation type="journal article" date="2022" name="Clin. Infect. Dis.">
        <title>Association between Clostridium innocuum and antibiotic-associated diarrhea in adults and children: A cross-sectional study and comparative genomics analysis.</title>
        <authorList>
            <person name="Cherny K.E."/>
            <person name="Muscat E.B."/>
            <person name="Balaji A."/>
            <person name="Mukherjee J."/>
            <person name="Ozer E.A."/>
            <person name="Angarone M.P."/>
            <person name="Hauser A.R."/>
            <person name="Sichel J.S."/>
            <person name="Amponsah E."/>
            <person name="Kociolek L.K."/>
        </authorList>
    </citation>
    <scope>NUCLEOTIDE SEQUENCE</scope>
    <source>
        <strain evidence="2">NU1-AC-029v</strain>
    </source>
</reference>
<keyword evidence="1" id="KW-0812">Transmembrane</keyword>
<protein>
    <submittedName>
        <fullName evidence="2">Uncharacterized protein</fullName>
    </submittedName>
</protein>
<proteinExistence type="predicted"/>
<evidence type="ECO:0000256" key="1">
    <source>
        <dbReference type="SAM" id="Phobius"/>
    </source>
</evidence>
<organism evidence="2 3">
    <name type="scientific">Clostridium innocuum</name>
    <dbReference type="NCBI Taxonomy" id="1522"/>
    <lineage>
        <taxon>Bacteria</taxon>
        <taxon>Bacillati</taxon>
        <taxon>Bacillota</taxon>
        <taxon>Clostridia</taxon>
        <taxon>Eubacteriales</taxon>
        <taxon>Clostridiaceae</taxon>
        <taxon>Clostridium</taxon>
    </lineage>
</organism>
<evidence type="ECO:0000313" key="2">
    <source>
        <dbReference type="EMBL" id="MCR0235029.1"/>
    </source>
</evidence>
<feature type="transmembrane region" description="Helical" evidence="1">
    <location>
        <begin position="21"/>
        <end position="44"/>
    </location>
</feature>
<dbReference type="EMBL" id="JAKTMA010000047">
    <property type="protein sequence ID" value="MCR0235029.1"/>
    <property type="molecule type" value="Genomic_DNA"/>
</dbReference>
<dbReference type="AlphaFoldDB" id="A0AAP2XVA8"/>
<sequence>MEFDKYQEYMWIVEFLYRRGIIVFVSFIAPYIIESSFQVVYPLIADHTGIYPMHHKGILYTGLRIGMIGFINEIRMNFDSFACLYEYPTFQ</sequence>
<dbReference type="Proteomes" id="UP001203972">
    <property type="component" value="Unassembled WGS sequence"/>
</dbReference>
<keyword evidence="1" id="KW-0472">Membrane</keyword>